<dbReference type="PANTHER" id="PTHR37314">
    <property type="entry name" value="SLR0142 PROTEIN"/>
    <property type="match status" value="1"/>
</dbReference>
<evidence type="ECO:0000313" key="2">
    <source>
        <dbReference type="EMBL" id="NDK91447.1"/>
    </source>
</evidence>
<dbReference type="PANTHER" id="PTHR37314:SF4">
    <property type="entry name" value="UPF0700 TRANSMEMBRANE PROTEIN YOAK"/>
    <property type="match status" value="1"/>
</dbReference>
<protein>
    <submittedName>
        <fullName evidence="2">DUF1275 domain-containing protein</fullName>
    </submittedName>
</protein>
<feature type="transmembrane region" description="Helical" evidence="1">
    <location>
        <begin position="64"/>
        <end position="85"/>
    </location>
</feature>
<comment type="caution">
    <text evidence="2">The sequence shown here is derived from an EMBL/GenBank/DDBJ whole genome shotgun (WGS) entry which is preliminary data.</text>
</comment>
<name>A0A7K3LV51_9ACTN</name>
<feature type="transmembrane region" description="Helical" evidence="1">
    <location>
        <begin position="199"/>
        <end position="216"/>
    </location>
</feature>
<dbReference type="RefSeq" id="WP_162128858.1">
    <property type="nucleotide sequence ID" value="NZ_JAADZU010000068.1"/>
</dbReference>
<gene>
    <name evidence="2" type="ORF">GYA93_17965</name>
</gene>
<dbReference type="InterPro" id="IPR010699">
    <property type="entry name" value="DUF1275"/>
</dbReference>
<evidence type="ECO:0000256" key="1">
    <source>
        <dbReference type="SAM" id="Phobius"/>
    </source>
</evidence>
<feature type="transmembrane region" description="Helical" evidence="1">
    <location>
        <begin position="97"/>
        <end position="116"/>
    </location>
</feature>
<feature type="transmembrane region" description="Helical" evidence="1">
    <location>
        <begin position="21"/>
        <end position="44"/>
    </location>
</feature>
<dbReference type="Pfam" id="PF06912">
    <property type="entry name" value="DUF1275"/>
    <property type="match status" value="1"/>
</dbReference>
<evidence type="ECO:0000313" key="3">
    <source>
        <dbReference type="Proteomes" id="UP000466307"/>
    </source>
</evidence>
<accession>A0A7K3LV51</accession>
<dbReference type="EMBL" id="JAADZU010000068">
    <property type="protein sequence ID" value="NDK91447.1"/>
    <property type="molecule type" value="Genomic_DNA"/>
</dbReference>
<feature type="transmembrane region" description="Helical" evidence="1">
    <location>
        <begin position="170"/>
        <end position="193"/>
    </location>
</feature>
<reference evidence="2 3" key="1">
    <citation type="submission" date="2020-01" db="EMBL/GenBank/DDBJ databases">
        <title>Investigation of new actinobacteria for the biodesulphurisation of diesel fuel.</title>
        <authorList>
            <person name="Athi Narayanan S.M."/>
        </authorList>
    </citation>
    <scope>NUCLEOTIDE SEQUENCE [LARGE SCALE GENOMIC DNA]</scope>
    <source>
        <strain evidence="2 3">213E</strain>
    </source>
</reference>
<keyword evidence="1" id="KW-0472">Membrane</keyword>
<keyword evidence="1" id="KW-0812">Transmembrane</keyword>
<keyword evidence="3" id="KW-1185">Reference proteome</keyword>
<proteinExistence type="predicted"/>
<dbReference type="Proteomes" id="UP000466307">
    <property type="component" value="Unassembled WGS sequence"/>
</dbReference>
<sequence length="233" mass="23603">MTARTARAERSARLGSSDVVLGVWLLGLAGFVDAIAFVVLQGSFVAFMSGNSTILGSSTATGHWGLVGLTALLVVLFFGGCFAGAAIVRWVGHAHRVVMVAIAVVILVGAIVATTASEWSGMVLVALAGGLISSALSAGTDVHVGLTYVTGTLVKAAHQLAAGIGTEHPWSWLSTVGYWFSFAVGAALGGLAFRGFGAQALWIAVGLAVVACVLPVRGRETDAPDDPGAGVRS</sequence>
<organism evidence="2 3">
    <name type="scientific">Gordonia desulfuricans</name>
    <dbReference type="NCBI Taxonomy" id="89051"/>
    <lineage>
        <taxon>Bacteria</taxon>
        <taxon>Bacillati</taxon>
        <taxon>Actinomycetota</taxon>
        <taxon>Actinomycetes</taxon>
        <taxon>Mycobacteriales</taxon>
        <taxon>Gordoniaceae</taxon>
        <taxon>Gordonia</taxon>
    </lineage>
</organism>
<dbReference type="AlphaFoldDB" id="A0A7K3LV51"/>
<keyword evidence="1" id="KW-1133">Transmembrane helix</keyword>